<dbReference type="PRINTS" id="PR00380">
    <property type="entry name" value="KINESINHEAVY"/>
</dbReference>
<dbReference type="GO" id="GO:0005524">
    <property type="term" value="F:ATP binding"/>
    <property type="evidence" value="ECO:0007669"/>
    <property type="project" value="UniProtKB-UniRule"/>
</dbReference>
<feature type="compositionally biased region" description="Polar residues" evidence="10">
    <location>
        <begin position="145"/>
        <end position="157"/>
    </location>
</feature>
<reference evidence="12" key="1">
    <citation type="journal article" date="2016" name="Cytoskeleton">
        <title>Transcriptome analysis reveals a diverse family of kinesins essential for spermatogenesis in the fern Marsilea.</title>
        <authorList>
            <person name="Tomei E.J."/>
            <person name="Wolniak S.M."/>
        </authorList>
    </citation>
    <scope>NUCLEOTIDE SEQUENCE</scope>
</reference>
<protein>
    <submittedName>
        <fullName evidence="12">Kinesin 12-Ia protein</fullName>
    </submittedName>
</protein>
<evidence type="ECO:0000313" key="12">
    <source>
        <dbReference type="EMBL" id="AMS24235.1"/>
    </source>
</evidence>
<feature type="coiled-coil region" evidence="9">
    <location>
        <begin position="927"/>
        <end position="1061"/>
    </location>
</feature>
<dbReference type="PANTHER" id="PTHR37739">
    <property type="entry name" value="KINESIN-LIKE PROTEIN KIN-12D"/>
    <property type="match status" value="1"/>
</dbReference>
<keyword evidence="5 9" id="KW-0175">Coiled coil</keyword>
<dbReference type="FunFam" id="3.40.850.10:FF:000033">
    <property type="entry name" value="Kinesin-like protein KIN-12E"/>
    <property type="match status" value="1"/>
</dbReference>
<dbReference type="Gene3D" id="3.40.850.10">
    <property type="entry name" value="Kinesin motor domain"/>
    <property type="match status" value="1"/>
</dbReference>
<evidence type="ECO:0000259" key="11">
    <source>
        <dbReference type="PROSITE" id="PS50067"/>
    </source>
</evidence>
<dbReference type="PANTHER" id="PTHR37739:SF14">
    <property type="entry name" value="KINESIN-LIKE PROTEIN KIN-12E"/>
    <property type="match status" value="1"/>
</dbReference>
<dbReference type="InterPro" id="IPR027417">
    <property type="entry name" value="P-loop_NTPase"/>
</dbReference>
<sequence>MFQRKFTSSSPNLAGQGFDGSTEMSGKEPTRPPLFPLQDTTWNSGLPENNNRSDLLTTPRSVVKWLSSTPLPDPFFESQENFGVSSPDKHPSNVKSKILPKDNRSRVPGFDGEPTCTSSKTSASSVILQETHSRIPHSDHKNLHATPQSVQDSENGSVIDTPVARSLKYTQSAAATSSSTSLVPTTPSASSNAFELEDDPNFWKEHNVQVVIRIRPLSSTELASQGHSKCVRQESANTITWVGHPESRFTFDIVASEAITQEKIFKVAGQPMVDNCLSGYNSCMFAYGQTGSGKTFTMLGDLEGADHRPSKNRGMTPRVFEYLFAKIEQEEESRRDERLRFICKCSFLEIYNEQILDLLDPTTTNLQMREDAKRGVYVENLSEVEVTNVHDVIRLLLQGAANRKVAATNMNRESSRSHSVFTCTIESKWTSQSISSGRFGRLNLVDLAGSERQKTSGAEGERLKEAANINKSLSTLGLVIMSLVDIANGKQRHVPYRDSKLTFLLHDSLGGNSKTTIIANISPSNCNALETLSTLKFAQRAKFIRNNAVVNENAAGDVIALRLQITQLKQEVSRLRMLTLGGNGAVELAAEGSIAADGSCLELSNASSMGHSAYSLEAWDSFRAFSSPVISNKKKDSIEIALIGSLRREQAGEARIRQLQSEIEQFKRLVKQREEDSQCSKMMLRFREDKIKRLESALSGKIPIDNYLLEEKNALLEEVQILRTRLERNPEVTRFAMENIRLLEDLRRFQDFYEAGEREVMVEEISILRDQLLEALDWKLMHEQDSKISKEPALQPESAEDKSFNEMDKTNLEKQIETVGAVASMQAELIAMHEAVAASAKREMEAREKLAGEIEGYQRMLKELEDIRKEYEDKCSILSIKCESLESEKNALIMELEKYSRSSVNQNSSDMHELEAAVEQCSNSFDLQCLQNKLTELQVENQRLHSVLEENNAEVQQLRSTMLSSQEELDKIQITYGIQAFDNSEHKLQRELDNMHSTLKELEQQNRCLEEEVQQLRMTSTKAETSDSYLHLNSKDLQEENNSLRQHIACLEDSLKQLQLDSTALLTMYESVASEKDALMNELHRKEECSGYRQEHSFEELQNTIKELQMENSRLCELYQSVLNEKQAEVEKCSDINNLNIDSLSLHQEQWLTEWSYRAERRIEELVSALNRFDSYTNNFITLMENECKNICSRVCELDQVSLDSLDIYNAYNAPNIAIPEKLESNLLKIQSNLNLMELKFAEHSSLVDGKILKLKESISSMFLEFTEKEKEVTLLENSWNVAQEKQKLQHNKKSALTKLLCVLSSSKVEWASRQTIMQDRVDKLSSILAEKENEITELQIKDENLKMSLDQLLKQEEMLVLESEALEEKLKVAEIDASNPSTCHNPHSALSMLQLLRGEEEKATLLSVIAEGQEKLGKVRGEIDDLRVCIDQTEEALRSAQSEWEAKISDLKESEAELQELKRERQALSESDSEARSDYEDCFVRCSQSDSEVVGLEHQALQCKRDLKTKQDKFSEALLSSSLLELLDMETVKEEQVNFTDMLAESRRILMELKCMVGGSASMDNRPL</sequence>
<dbReference type="InterPro" id="IPR001752">
    <property type="entry name" value="Kinesin_motor_dom"/>
</dbReference>
<keyword evidence="4 8" id="KW-0067">ATP-binding</keyword>
<evidence type="ECO:0000256" key="2">
    <source>
        <dbReference type="ARBA" id="ARBA00022701"/>
    </source>
</evidence>
<proteinExistence type="evidence at transcript level"/>
<comment type="similarity">
    <text evidence="7">Belongs to the TRAFAC class myosin-kinesin ATPase superfamily. Kinesin family. KIN-12 subfamily.</text>
</comment>
<feature type="coiled-coil region" evidence="9">
    <location>
        <begin position="1424"/>
        <end position="1479"/>
    </location>
</feature>
<dbReference type="SUPFAM" id="SSF52540">
    <property type="entry name" value="P-loop containing nucleoside triphosphate hydrolases"/>
    <property type="match status" value="1"/>
</dbReference>
<dbReference type="GO" id="GO:0003777">
    <property type="term" value="F:microtubule motor activity"/>
    <property type="evidence" value="ECO:0007669"/>
    <property type="project" value="InterPro"/>
</dbReference>
<dbReference type="InterPro" id="IPR044986">
    <property type="entry name" value="KIF15/KIN-12"/>
</dbReference>
<dbReference type="PROSITE" id="PS50067">
    <property type="entry name" value="KINESIN_MOTOR_2"/>
    <property type="match status" value="1"/>
</dbReference>
<organism evidence="12">
    <name type="scientific">Marsilea vestita</name>
    <name type="common">Hairy water-clover</name>
    <dbReference type="NCBI Taxonomy" id="59764"/>
    <lineage>
        <taxon>Eukaryota</taxon>
        <taxon>Viridiplantae</taxon>
        <taxon>Streptophyta</taxon>
        <taxon>Embryophyta</taxon>
        <taxon>Tracheophyta</taxon>
        <taxon>Polypodiopsida</taxon>
        <taxon>Polypodiidae</taxon>
        <taxon>Salviniales</taxon>
        <taxon>Marsileaceae</taxon>
        <taxon>Marsilea</taxon>
    </lineage>
</organism>
<dbReference type="Pfam" id="PF00225">
    <property type="entry name" value="Kinesin"/>
    <property type="match status" value="1"/>
</dbReference>
<evidence type="ECO:0000256" key="4">
    <source>
        <dbReference type="ARBA" id="ARBA00022840"/>
    </source>
</evidence>
<evidence type="ECO:0000256" key="7">
    <source>
        <dbReference type="ARBA" id="ARBA00034488"/>
    </source>
</evidence>
<evidence type="ECO:0000256" key="5">
    <source>
        <dbReference type="ARBA" id="ARBA00023054"/>
    </source>
</evidence>
<keyword evidence="1" id="KW-0934">Plastid</keyword>
<feature type="region of interest" description="Disordered" evidence="10">
    <location>
        <begin position="79"/>
        <end position="123"/>
    </location>
</feature>
<dbReference type="GO" id="GO:0007018">
    <property type="term" value="P:microtubule-based movement"/>
    <property type="evidence" value="ECO:0007669"/>
    <property type="project" value="InterPro"/>
</dbReference>
<keyword evidence="1" id="KW-0150">Chloroplast</keyword>
<feature type="region of interest" description="Disordered" evidence="10">
    <location>
        <begin position="1"/>
        <end position="55"/>
    </location>
</feature>
<evidence type="ECO:0000256" key="3">
    <source>
        <dbReference type="ARBA" id="ARBA00022741"/>
    </source>
</evidence>
<dbReference type="GO" id="GO:0005874">
    <property type="term" value="C:microtubule"/>
    <property type="evidence" value="ECO:0007669"/>
    <property type="project" value="UniProtKB-KW"/>
</dbReference>
<dbReference type="InterPro" id="IPR036961">
    <property type="entry name" value="Kinesin_motor_dom_sf"/>
</dbReference>
<evidence type="ECO:0000256" key="9">
    <source>
        <dbReference type="SAM" id="Coils"/>
    </source>
</evidence>
<feature type="coiled-coil region" evidence="9">
    <location>
        <begin position="649"/>
        <end position="676"/>
    </location>
</feature>
<feature type="binding site" evidence="8">
    <location>
        <begin position="288"/>
        <end position="295"/>
    </location>
    <ligand>
        <name>ATP</name>
        <dbReference type="ChEBI" id="CHEBI:30616"/>
    </ligand>
</feature>
<evidence type="ECO:0000256" key="8">
    <source>
        <dbReference type="PROSITE-ProRule" id="PRU00283"/>
    </source>
</evidence>
<dbReference type="PROSITE" id="PS00411">
    <property type="entry name" value="KINESIN_MOTOR_1"/>
    <property type="match status" value="1"/>
</dbReference>
<keyword evidence="2" id="KW-0493">Microtubule</keyword>
<name>A0A142KWB5_MARVE</name>
<feature type="region of interest" description="Disordered" evidence="10">
    <location>
        <begin position="787"/>
        <end position="806"/>
    </location>
</feature>
<feature type="region of interest" description="Disordered" evidence="10">
    <location>
        <begin position="135"/>
        <end position="157"/>
    </location>
</feature>
<feature type="domain" description="Kinesin motor" evidence="11">
    <location>
        <begin position="207"/>
        <end position="544"/>
    </location>
</feature>
<keyword evidence="6 8" id="KW-0505">Motor protein</keyword>
<accession>A0A142KWB5</accession>
<feature type="region of interest" description="Disordered" evidence="10">
    <location>
        <begin position="174"/>
        <end position="193"/>
    </location>
</feature>
<dbReference type="SMART" id="SM00129">
    <property type="entry name" value="KISc"/>
    <property type="match status" value="1"/>
</dbReference>
<feature type="compositionally biased region" description="Low complexity" evidence="10">
    <location>
        <begin position="174"/>
        <end position="191"/>
    </location>
</feature>
<evidence type="ECO:0000256" key="10">
    <source>
        <dbReference type="SAM" id="MobiDB-lite"/>
    </source>
</evidence>
<keyword evidence="3 8" id="KW-0547">Nucleotide-binding</keyword>
<feature type="coiled-coil region" evidence="9">
    <location>
        <begin position="1322"/>
        <end position="1370"/>
    </location>
</feature>
<evidence type="ECO:0000256" key="6">
    <source>
        <dbReference type="ARBA" id="ARBA00023175"/>
    </source>
</evidence>
<dbReference type="InterPro" id="IPR019821">
    <property type="entry name" value="Kinesin_motor_CS"/>
</dbReference>
<evidence type="ECO:0000256" key="1">
    <source>
        <dbReference type="ARBA" id="ARBA00022528"/>
    </source>
</evidence>
<dbReference type="GO" id="GO:0008017">
    <property type="term" value="F:microtubule binding"/>
    <property type="evidence" value="ECO:0007669"/>
    <property type="project" value="InterPro"/>
</dbReference>
<feature type="coiled-coil region" evidence="9">
    <location>
        <begin position="1098"/>
        <end position="1125"/>
    </location>
</feature>
<dbReference type="EMBL" id="KT986261">
    <property type="protein sequence ID" value="AMS24235.1"/>
    <property type="molecule type" value="mRNA"/>
</dbReference>
<feature type="compositionally biased region" description="Polar residues" evidence="10">
    <location>
        <begin position="1"/>
        <end position="13"/>
    </location>
</feature>
<feature type="coiled-coil region" evidence="9">
    <location>
        <begin position="847"/>
        <end position="902"/>
    </location>
</feature>
<feature type="compositionally biased region" description="Polar residues" evidence="10">
    <location>
        <begin position="38"/>
        <end position="55"/>
    </location>
</feature>